<proteinExistence type="inferred from homology"/>
<dbReference type="SUPFAM" id="SSF55961">
    <property type="entry name" value="Bet v1-like"/>
    <property type="match status" value="1"/>
</dbReference>
<dbReference type="Pfam" id="PF08327">
    <property type="entry name" value="AHSA1"/>
    <property type="match status" value="1"/>
</dbReference>
<dbReference type="RefSeq" id="WP_344819452.1">
    <property type="nucleotide sequence ID" value="NZ_BAABCP010000001.1"/>
</dbReference>
<evidence type="ECO:0000313" key="3">
    <source>
        <dbReference type="EMBL" id="GAA3942384.1"/>
    </source>
</evidence>
<organism evidence="3 4">
    <name type="scientific">Microbacterium soli</name>
    <dbReference type="NCBI Taxonomy" id="446075"/>
    <lineage>
        <taxon>Bacteria</taxon>
        <taxon>Bacillati</taxon>
        <taxon>Actinomycetota</taxon>
        <taxon>Actinomycetes</taxon>
        <taxon>Micrococcales</taxon>
        <taxon>Microbacteriaceae</taxon>
        <taxon>Microbacterium</taxon>
    </lineage>
</organism>
<dbReference type="EMBL" id="BAABCP010000001">
    <property type="protein sequence ID" value="GAA3942384.1"/>
    <property type="molecule type" value="Genomic_DNA"/>
</dbReference>
<comment type="similarity">
    <text evidence="1">Belongs to the AHA1 family.</text>
</comment>
<dbReference type="Proteomes" id="UP001501591">
    <property type="component" value="Unassembled WGS sequence"/>
</dbReference>
<keyword evidence="4" id="KW-1185">Reference proteome</keyword>
<accession>A0ABP7NBZ3</accession>
<comment type="caution">
    <text evidence="3">The sequence shown here is derived from an EMBL/GenBank/DDBJ whole genome shotgun (WGS) entry which is preliminary data.</text>
</comment>
<feature type="domain" description="Activator of Hsp90 ATPase homologue 1/2-like C-terminal" evidence="2">
    <location>
        <begin position="21"/>
        <end position="146"/>
    </location>
</feature>
<dbReference type="CDD" id="cd07814">
    <property type="entry name" value="SRPBCC_CalC_Aha1-like"/>
    <property type="match status" value="1"/>
</dbReference>
<protein>
    <recommendedName>
        <fullName evidence="2">Activator of Hsp90 ATPase homologue 1/2-like C-terminal domain-containing protein</fullName>
    </recommendedName>
</protein>
<name>A0ABP7NBZ3_9MICO</name>
<reference evidence="4" key="1">
    <citation type="journal article" date="2019" name="Int. J. Syst. Evol. Microbiol.">
        <title>The Global Catalogue of Microorganisms (GCM) 10K type strain sequencing project: providing services to taxonomists for standard genome sequencing and annotation.</title>
        <authorList>
            <consortium name="The Broad Institute Genomics Platform"/>
            <consortium name="The Broad Institute Genome Sequencing Center for Infectious Disease"/>
            <person name="Wu L."/>
            <person name="Ma J."/>
        </authorList>
    </citation>
    <scope>NUCLEOTIDE SEQUENCE [LARGE SCALE GENOMIC DNA]</scope>
    <source>
        <strain evidence="4">JCM 17024</strain>
    </source>
</reference>
<evidence type="ECO:0000256" key="1">
    <source>
        <dbReference type="ARBA" id="ARBA00006817"/>
    </source>
</evidence>
<dbReference type="InterPro" id="IPR013538">
    <property type="entry name" value="ASHA1/2-like_C"/>
</dbReference>
<dbReference type="InterPro" id="IPR023393">
    <property type="entry name" value="START-like_dom_sf"/>
</dbReference>
<evidence type="ECO:0000313" key="4">
    <source>
        <dbReference type="Proteomes" id="UP001501591"/>
    </source>
</evidence>
<evidence type="ECO:0000259" key="2">
    <source>
        <dbReference type="Pfam" id="PF08327"/>
    </source>
</evidence>
<dbReference type="Gene3D" id="3.30.530.20">
    <property type="match status" value="1"/>
</dbReference>
<gene>
    <name evidence="3" type="ORF">GCM10022383_20290</name>
</gene>
<sequence>MTGTTPDGIVIDRDFSADLPTVFTAWTAPEHFARWFGGKDVQVPLDSLNFVAEPGRTWTAQMVLPDGNTIDWTGEFVEVVPHTRLVLTITDKPSEEGRARIVVELTPIGGGTHMHFTQETPGFTPEQQVGVLHGWQGFLDELEQIVVG</sequence>